<proteinExistence type="predicted"/>
<keyword evidence="1" id="KW-0378">Hydrolase</keyword>
<dbReference type="Pfam" id="PF25329">
    <property type="entry name" value="C2_GDE1"/>
    <property type="match status" value="1"/>
</dbReference>
<dbReference type="AlphaFoldDB" id="A0A1E3PQD9"/>
<dbReference type="OrthoDB" id="197419at2759"/>
<dbReference type="PROSITE" id="PS50007">
    <property type="entry name" value="PIPLC_X_DOMAIN"/>
    <property type="match status" value="1"/>
</dbReference>
<dbReference type="GO" id="GO:0047389">
    <property type="term" value="F:glycerophosphocholine phosphodiesterase activity"/>
    <property type="evidence" value="ECO:0007669"/>
    <property type="project" value="TreeGrafter"/>
</dbReference>
<dbReference type="Proteomes" id="UP000095009">
    <property type="component" value="Unassembled WGS sequence"/>
</dbReference>
<dbReference type="EMBL" id="KV454407">
    <property type="protein sequence ID" value="ODQ67646.1"/>
    <property type="molecule type" value="Genomic_DNA"/>
</dbReference>
<dbReference type="STRING" id="857566.A0A1E3PQD9"/>
<dbReference type="SUPFAM" id="SSF51695">
    <property type="entry name" value="PLC-like phosphodiesterases"/>
    <property type="match status" value="1"/>
</dbReference>
<organism evidence="3 4">
    <name type="scientific">Nadsonia fulvescens var. elongata DSM 6958</name>
    <dbReference type="NCBI Taxonomy" id="857566"/>
    <lineage>
        <taxon>Eukaryota</taxon>
        <taxon>Fungi</taxon>
        <taxon>Dikarya</taxon>
        <taxon>Ascomycota</taxon>
        <taxon>Saccharomycotina</taxon>
        <taxon>Dipodascomycetes</taxon>
        <taxon>Dipodascales</taxon>
        <taxon>Dipodascales incertae sedis</taxon>
        <taxon>Nadsonia</taxon>
    </lineage>
</organism>
<dbReference type="InterPro" id="IPR030395">
    <property type="entry name" value="GP_PDE_dom"/>
</dbReference>
<dbReference type="PANTHER" id="PTHR22958">
    <property type="entry name" value="GLYCEROPHOSPHORYL DIESTER PHOSPHODIESTERASE"/>
    <property type="match status" value="1"/>
</dbReference>
<keyword evidence="4" id="KW-1185">Reference proteome</keyword>
<dbReference type="GO" id="GO:0046475">
    <property type="term" value="P:glycerophospholipid catabolic process"/>
    <property type="evidence" value="ECO:0007669"/>
    <property type="project" value="TreeGrafter"/>
</dbReference>
<evidence type="ECO:0000313" key="3">
    <source>
        <dbReference type="EMBL" id="ODQ67646.1"/>
    </source>
</evidence>
<dbReference type="PROSITE" id="PS51704">
    <property type="entry name" value="GP_PDE"/>
    <property type="match status" value="1"/>
</dbReference>
<name>A0A1E3PQD9_9ASCO</name>
<dbReference type="InterPro" id="IPR051578">
    <property type="entry name" value="GDPD"/>
</dbReference>
<gene>
    <name evidence="3" type="ORF">NADFUDRAFT_69408</name>
</gene>
<feature type="domain" description="GP-PDE" evidence="2">
    <location>
        <begin position="168"/>
        <end position="526"/>
    </location>
</feature>
<reference evidence="3 4" key="1">
    <citation type="journal article" date="2016" name="Proc. Natl. Acad. Sci. U.S.A.">
        <title>Comparative genomics of biotechnologically important yeasts.</title>
        <authorList>
            <person name="Riley R."/>
            <person name="Haridas S."/>
            <person name="Wolfe K.H."/>
            <person name="Lopes M.R."/>
            <person name="Hittinger C.T."/>
            <person name="Goeker M."/>
            <person name="Salamov A.A."/>
            <person name="Wisecaver J.H."/>
            <person name="Long T.M."/>
            <person name="Calvey C.H."/>
            <person name="Aerts A.L."/>
            <person name="Barry K.W."/>
            <person name="Choi C."/>
            <person name="Clum A."/>
            <person name="Coughlan A.Y."/>
            <person name="Deshpande S."/>
            <person name="Douglass A.P."/>
            <person name="Hanson S.J."/>
            <person name="Klenk H.-P."/>
            <person name="LaButti K.M."/>
            <person name="Lapidus A."/>
            <person name="Lindquist E.A."/>
            <person name="Lipzen A.M."/>
            <person name="Meier-Kolthoff J.P."/>
            <person name="Ohm R.A."/>
            <person name="Otillar R.P."/>
            <person name="Pangilinan J.L."/>
            <person name="Peng Y."/>
            <person name="Rokas A."/>
            <person name="Rosa C.A."/>
            <person name="Scheuner C."/>
            <person name="Sibirny A.A."/>
            <person name="Slot J.C."/>
            <person name="Stielow J.B."/>
            <person name="Sun H."/>
            <person name="Kurtzman C.P."/>
            <person name="Blackwell M."/>
            <person name="Grigoriev I.V."/>
            <person name="Jeffries T.W."/>
        </authorList>
    </citation>
    <scope>NUCLEOTIDE SEQUENCE [LARGE SCALE GENOMIC DNA]</scope>
    <source>
        <strain evidence="3 4">DSM 6958</strain>
    </source>
</reference>
<dbReference type="InterPro" id="IPR017946">
    <property type="entry name" value="PLC-like_Pdiesterase_TIM-brl"/>
</dbReference>
<dbReference type="Pfam" id="PF03009">
    <property type="entry name" value="GDPD"/>
    <property type="match status" value="1"/>
</dbReference>
<evidence type="ECO:0000259" key="2">
    <source>
        <dbReference type="PROSITE" id="PS51704"/>
    </source>
</evidence>
<protein>
    <submittedName>
        <fullName evidence="3">GDPD-domain-containing protein</fullName>
    </submittedName>
</protein>
<evidence type="ECO:0000313" key="4">
    <source>
        <dbReference type="Proteomes" id="UP000095009"/>
    </source>
</evidence>
<sequence length="529" mass="59329">MVLITLGSSDTRESLKSIELNLLSLPNLHNTGLDTALSLMISATNTDDEPTILDLPIHDEIQCTEPISFSTSDHSLKDVRVMFDIVPTYSIAPKKVLGRAVALIPSLSKNFTTHRRSLISTMTIPIVQLETLDFLGTINFEFLIIKPFHHPKMGVEKSHTYWKTLSTNPVIGHRGNGMNLTDKRSLQLGENTLESFIAASNLGASYVELDVQLTKDMKPVIYHDFLVSETGFDCPVHALTLEQFLAIKSQDKRYMNEKLENSKAILSLEDSLAVSEVFVDNNLEPTNPSESSTRVETPYHNIKTRIGRSLSLQSFSDPTREWKELMKNTRDFKNKGFKPNSRGLTITSPFTTLLEVLTTLPKSIGINIECKYPMLDESQQEDMEAYAIELNSWVDTVLEYVYEHGEGRDILLSSFHPDVCIMLVMKQPSIPVLFLTEAGVNEMADIRARSLQEAIRFAKRWNLLGIIPDSKAIITCPRLVKVVKQSGLMLFTYGHLNSKPELASLQIKYGVDAVISDSVLGVRKELRAV</sequence>
<evidence type="ECO:0000256" key="1">
    <source>
        <dbReference type="ARBA" id="ARBA00022801"/>
    </source>
</evidence>
<dbReference type="PANTHER" id="PTHR22958:SF1">
    <property type="entry name" value="GLYCEROPHOSPHOCHOLINE PHOSPHODIESTERASE GPCPD1"/>
    <property type="match status" value="1"/>
</dbReference>
<dbReference type="InterPro" id="IPR057506">
    <property type="entry name" value="C2_GPCPD1"/>
</dbReference>
<dbReference type="Gene3D" id="3.20.20.190">
    <property type="entry name" value="Phosphatidylinositol (PI) phosphodiesterase"/>
    <property type="match status" value="1"/>
</dbReference>
<accession>A0A1E3PQD9</accession>